<dbReference type="Pfam" id="PF01053">
    <property type="entry name" value="Cys_Met_Meta_PP"/>
    <property type="match status" value="1"/>
</dbReference>
<evidence type="ECO:0000256" key="3">
    <source>
        <dbReference type="ARBA" id="ARBA00022679"/>
    </source>
</evidence>
<dbReference type="GO" id="GO:0005737">
    <property type="term" value="C:cytoplasm"/>
    <property type="evidence" value="ECO:0007669"/>
    <property type="project" value="TreeGrafter"/>
</dbReference>
<dbReference type="InterPro" id="IPR015422">
    <property type="entry name" value="PyrdxlP-dep_Trfase_small"/>
</dbReference>
<dbReference type="InterPro" id="IPR000277">
    <property type="entry name" value="Cys/Met-Metab_PyrdxlP-dep_enz"/>
</dbReference>
<organism evidence="7">
    <name type="scientific">Campylobacter jejuni</name>
    <dbReference type="NCBI Taxonomy" id="197"/>
    <lineage>
        <taxon>Bacteria</taxon>
        <taxon>Pseudomonadati</taxon>
        <taxon>Campylobacterota</taxon>
        <taxon>Epsilonproteobacteria</taxon>
        <taxon>Campylobacterales</taxon>
        <taxon>Campylobacteraceae</taxon>
        <taxon>Campylobacter</taxon>
    </lineage>
</organism>
<protein>
    <submittedName>
        <fullName evidence="7">Bifunctional O-acetylhomoserine aminocarboxypropyltransferase/cysteine synthase</fullName>
        <ecNumber evidence="7">2.5.1.49</ecNumber>
    </submittedName>
</protein>
<dbReference type="GO" id="GO:0004124">
    <property type="term" value="F:cysteine synthase activity"/>
    <property type="evidence" value="ECO:0007669"/>
    <property type="project" value="TreeGrafter"/>
</dbReference>
<dbReference type="GO" id="GO:0006535">
    <property type="term" value="P:cysteine biosynthetic process from serine"/>
    <property type="evidence" value="ECO:0007669"/>
    <property type="project" value="TreeGrafter"/>
</dbReference>
<comment type="caution">
    <text evidence="7">The sequence shown here is derived from an EMBL/GenBank/DDBJ whole genome shotgun (WGS) entry which is preliminary data.</text>
</comment>
<dbReference type="InterPro" id="IPR006235">
    <property type="entry name" value="OAc-hSer/O-AcSer_sulfhydrylase"/>
</dbReference>
<evidence type="ECO:0000256" key="5">
    <source>
        <dbReference type="RuleBase" id="RU362118"/>
    </source>
</evidence>
<dbReference type="GO" id="GO:0019346">
    <property type="term" value="P:transsulfuration"/>
    <property type="evidence" value="ECO:0007669"/>
    <property type="project" value="InterPro"/>
</dbReference>
<dbReference type="GO" id="GO:0071269">
    <property type="term" value="P:L-homocysteine biosynthetic process"/>
    <property type="evidence" value="ECO:0007669"/>
    <property type="project" value="TreeGrafter"/>
</dbReference>
<dbReference type="AlphaFoldDB" id="A0A5Z0F8W0"/>
<accession>A0A5Z0F8W0</accession>
<feature type="region of interest" description="Disordered" evidence="6">
    <location>
        <begin position="1"/>
        <end position="20"/>
    </location>
</feature>
<keyword evidence="3 7" id="KW-0808">Transferase</keyword>
<dbReference type="PANTHER" id="PTHR43797:SF2">
    <property type="entry name" value="HOMOCYSTEINE_CYSTEINE SYNTHASE"/>
    <property type="match status" value="1"/>
</dbReference>
<dbReference type="EMBL" id="AAKDLR010000052">
    <property type="protein sequence ID" value="ECQ9024191.1"/>
    <property type="molecule type" value="Genomic_DNA"/>
</dbReference>
<evidence type="ECO:0000256" key="4">
    <source>
        <dbReference type="ARBA" id="ARBA00022898"/>
    </source>
</evidence>
<dbReference type="GO" id="GO:0003961">
    <property type="term" value="F:O-acetylhomoserine aminocarboxypropyltransferase activity"/>
    <property type="evidence" value="ECO:0007669"/>
    <property type="project" value="UniProtKB-EC"/>
</dbReference>
<comment type="cofactor">
    <cofactor evidence="1 5">
        <name>pyridoxal 5'-phosphate</name>
        <dbReference type="ChEBI" id="CHEBI:597326"/>
    </cofactor>
</comment>
<dbReference type="InterPro" id="IPR015424">
    <property type="entry name" value="PyrdxlP-dep_Trfase"/>
</dbReference>
<dbReference type="EC" id="2.5.1.49" evidence="7"/>
<dbReference type="SUPFAM" id="SSF53383">
    <property type="entry name" value="PLP-dependent transferases"/>
    <property type="match status" value="1"/>
</dbReference>
<evidence type="ECO:0000256" key="2">
    <source>
        <dbReference type="ARBA" id="ARBA00009077"/>
    </source>
</evidence>
<keyword evidence="4 5" id="KW-0663">Pyridoxal phosphate</keyword>
<feature type="non-terminal residue" evidence="7">
    <location>
        <position position="1"/>
    </location>
</feature>
<gene>
    <name evidence="7" type="ORF">F0H25_08920</name>
</gene>
<evidence type="ECO:0000256" key="1">
    <source>
        <dbReference type="ARBA" id="ARBA00001933"/>
    </source>
</evidence>
<name>A0A5Z0F8W0_CAMJU</name>
<evidence type="ECO:0000256" key="6">
    <source>
        <dbReference type="SAM" id="MobiDB-lite"/>
    </source>
</evidence>
<dbReference type="Gene3D" id="3.90.1150.10">
    <property type="entry name" value="Aspartate Aminotransferase, domain 1"/>
    <property type="match status" value="1"/>
</dbReference>
<dbReference type="GO" id="GO:0030170">
    <property type="term" value="F:pyridoxal phosphate binding"/>
    <property type="evidence" value="ECO:0007669"/>
    <property type="project" value="InterPro"/>
</dbReference>
<sequence length="55" mass="5918">GDSKSLIIHPASTTHSQLSEEELQKAGIKKTTVRLSIGLENSDDLIADLKQAIES</sequence>
<evidence type="ECO:0000313" key="7">
    <source>
        <dbReference type="EMBL" id="ECQ9024191.1"/>
    </source>
</evidence>
<reference evidence="7" key="1">
    <citation type="submission" date="2019-08" db="EMBL/GenBank/DDBJ databases">
        <authorList>
            <person name="Ashton P.M."/>
            <person name="Dallman T."/>
            <person name="Nair S."/>
            <person name="De Pinna E."/>
            <person name="Peters T."/>
            <person name="Grant K."/>
        </authorList>
    </citation>
    <scope>NUCLEOTIDE SEQUENCE</scope>
    <source>
        <strain evidence="7">264094</strain>
    </source>
</reference>
<comment type="similarity">
    <text evidence="2 5">Belongs to the trans-sulfuration enzymes family.</text>
</comment>
<dbReference type="PANTHER" id="PTHR43797">
    <property type="entry name" value="HOMOCYSTEINE/CYSTEINE SYNTHASE"/>
    <property type="match status" value="1"/>
</dbReference>
<proteinExistence type="inferred from homology"/>